<gene>
    <name evidence="2" type="ORF">E1263_14090</name>
</gene>
<dbReference type="AlphaFoldDB" id="A0A4R4ZNB2"/>
<dbReference type="Proteomes" id="UP000295124">
    <property type="component" value="Unassembled WGS sequence"/>
</dbReference>
<reference evidence="2 3" key="1">
    <citation type="submission" date="2019-03" db="EMBL/GenBank/DDBJ databases">
        <title>Draft genome sequences of novel Actinobacteria.</title>
        <authorList>
            <person name="Sahin N."/>
            <person name="Ay H."/>
            <person name="Saygin H."/>
        </authorList>
    </citation>
    <scope>NUCLEOTIDE SEQUENCE [LARGE SCALE GENOMIC DNA]</scope>
    <source>
        <strain evidence="2 3">JCM 13523</strain>
    </source>
</reference>
<evidence type="ECO:0000313" key="2">
    <source>
        <dbReference type="EMBL" id="TDD59616.1"/>
    </source>
</evidence>
<feature type="transmembrane region" description="Helical" evidence="1">
    <location>
        <begin position="174"/>
        <end position="193"/>
    </location>
</feature>
<feature type="transmembrane region" description="Helical" evidence="1">
    <location>
        <begin position="213"/>
        <end position="234"/>
    </location>
</feature>
<evidence type="ECO:0000256" key="1">
    <source>
        <dbReference type="SAM" id="Phobius"/>
    </source>
</evidence>
<feature type="transmembrane region" description="Helical" evidence="1">
    <location>
        <begin position="133"/>
        <end position="151"/>
    </location>
</feature>
<evidence type="ECO:0000313" key="3">
    <source>
        <dbReference type="Proteomes" id="UP000295124"/>
    </source>
</evidence>
<protein>
    <submittedName>
        <fullName evidence="2">DUF4184 family protein</fullName>
    </submittedName>
</protein>
<keyword evidence="1" id="KW-0812">Transmembrane</keyword>
<keyword evidence="1" id="KW-1133">Transmembrane helix</keyword>
<dbReference type="Pfam" id="PF13803">
    <property type="entry name" value="DUF4184"/>
    <property type="match status" value="1"/>
</dbReference>
<keyword evidence="3" id="KW-1185">Reference proteome</keyword>
<dbReference type="EMBL" id="SMKX01000033">
    <property type="protein sequence ID" value="TDD59616.1"/>
    <property type="molecule type" value="Genomic_DNA"/>
</dbReference>
<comment type="caution">
    <text evidence="2">The sequence shown here is derived from an EMBL/GenBank/DDBJ whole genome shotgun (WGS) entry which is preliminary data.</text>
</comment>
<dbReference type="InterPro" id="IPR025238">
    <property type="entry name" value="DUF4184"/>
</dbReference>
<accession>A0A4R4ZNB2</accession>
<organism evidence="2 3">
    <name type="scientific">Kribbella antibiotica</name>
    <dbReference type="NCBI Taxonomy" id="190195"/>
    <lineage>
        <taxon>Bacteria</taxon>
        <taxon>Bacillati</taxon>
        <taxon>Actinomycetota</taxon>
        <taxon>Actinomycetes</taxon>
        <taxon>Propionibacteriales</taxon>
        <taxon>Kribbellaceae</taxon>
        <taxon>Kribbella</taxon>
    </lineage>
</organism>
<proteinExistence type="predicted"/>
<dbReference type="OrthoDB" id="8481923at2"/>
<feature type="transmembrane region" description="Helical" evidence="1">
    <location>
        <begin position="102"/>
        <end position="121"/>
    </location>
</feature>
<keyword evidence="1" id="KW-0472">Membrane</keyword>
<dbReference type="RefSeq" id="WP_132167734.1">
    <property type="nucleotide sequence ID" value="NZ_SMKX01000033.1"/>
</dbReference>
<sequence length="245" mass="26356">MPFTLAHPAAVLPLLRHPFVPVALIAGSMAPDVPYFLTAVGIRSTHAGDWYGSFLNATSTHSLTGLPIDLLYAVLLVGAYWLLQAPISALGLTLPKIGRPNIVWLLISALIGAATHLLWDYLTEADFMPAPRLLQYASTVFGLVVVGWYLWKHRDQFRAGDDTTPRLSATTRRVVIGLLIAAPLLAAAVLAPADYSDYQSASESWTGVAEGVLTGAIKRAGAAFVIALLFYAAASWTTRLTRRSS</sequence>
<feature type="transmembrane region" description="Helical" evidence="1">
    <location>
        <begin position="70"/>
        <end position="90"/>
    </location>
</feature>
<name>A0A4R4ZNB2_9ACTN</name>